<gene>
    <name evidence="2" type="ORF">FEM41_11905</name>
</gene>
<dbReference type="OrthoDB" id="5455053at2"/>
<evidence type="ECO:0000313" key="2">
    <source>
        <dbReference type="EMBL" id="QCT20302.1"/>
    </source>
</evidence>
<evidence type="ECO:0000313" key="3">
    <source>
        <dbReference type="Proteomes" id="UP000302163"/>
    </source>
</evidence>
<name>A0A4P8YNW1_9ENTR</name>
<dbReference type="Proteomes" id="UP000302163">
    <property type="component" value="Chromosome"/>
</dbReference>
<organism evidence="2 3">
    <name type="scientific">Jejubacter calystegiae</name>
    <dbReference type="NCBI Taxonomy" id="2579935"/>
    <lineage>
        <taxon>Bacteria</taxon>
        <taxon>Pseudomonadati</taxon>
        <taxon>Pseudomonadota</taxon>
        <taxon>Gammaproteobacteria</taxon>
        <taxon>Enterobacterales</taxon>
        <taxon>Enterobacteriaceae</taxon>
        <taxon>Jejubacter</taxon>
    </lineage>
</organism>
<evidence type="ECO:0000259" key="1">
    <source>
        <dbReference type="Pfam" id="PF00109"/>
    </source>
</evidence>
<dbReference type="KEGG" id="izh:FEM41_11905"/>
<dbReference type="GO" id="GO:0044281">
    <property type="term" value="P:small molecule metabolic process"/>
    <property type="evidence" value="ECO:0007669"/>
    <property type="project" value="UniProtKB-ARBA"/>
</dbReference>
<reference evidence="2 3" key="1">
    <citation type="submission" date="2019-05" db="EMBL/GenBank/DDBJ databases">
        <title>Complete genome sequence of Izhakiella calystegiae KSNA2, an endophyte isolated from beach morning glory (Calystegia soldanella).</title>
        <authorList>
            <person name="Jiang L."/>
            <person name="Jeong J.C."/>
            <person name="Kim C.Y."/>
            <person name="Kim D.H."/>
            <person name="Kim S.W."/>
            <person name="Lee j."/>
        </authorList>
    </citation>
    <scope>NUCLEOTIDE SEQUENCE [LARGE SCALE GENOMIC DNA]</scope>
    <source>
        <strain evidence="2 3">KSNA2</strain>
    </source>
</reference>
<dbReference type="Pfam" id="PF00109">
    <property type="entry name" value="ketoacyl-synt"/>
    <property type="match status" value="1"/>
</dbReference>
<dbReference type="SUPFAM" id="SSF53901">
    <property type="entry name" value="Thiolase-like"/>
    <property type="match status" value="1"/>
</dbReference>
<dbReference type="RefSeq" id="WP_138096177.1">
    <property type="nucleotide sequence ID" value="NZ_CP040428.1"/>
</dbReference>
<keyword evidence="3" id="KW-1185">Reference proteome</keyword>
<proteinExistence type="predicted"/>
<sequence>MKERIVFTGAVKLLPQPVVAANHCRENTSVIRFTDDEELLALSHQSKRQTLLSMLLNQQCERLFQQAGLGIDDIRGTDTGLVSGSYYGCMSTTQNISDALWQKGPRGVDVIEFAKATHSFPLSAASIEFTLLGPTAAVVSGEFAGLDALMMANDWLLSGRCQRVIVVGYEHFSPLLEEHLREITGEEQAGLYSDNLSILLLETYSSAVARQASVMAELLQVIRLGGSLATLPARWQKIAASWPQGDAAINVLTNHSPHPGARQLEEEVLGGYSAGFRRHSVQDLPQALGACPLLQLAHFFLSSPDIKGEYLLHHFTANGAAGVRFNLGQSGETYAI</sequence>
<dbReference type="GO" id="GO:0016746">
    <property type="term" value="F:acyltransferase activity"/>
    <property type="evidence" value="ECO:0007669"/>
    <property type="project" value="InterPro"/>
</dbReference>
<protein>
    <recommendedName>
        <fullName evidence="1">Beta-ketoacyl synthase-like N-terminal domain-containing protein</fullName>
    </recommendedName>
</protein>
<dbReference type="Gene3D" id="3.40.47.10">
    <property type="match status" value="1"/>
</dbReference>
<dbReference type="EMBL" id="CP040428">
    <property type="protein sequence ID" value="QCT20302.1"/>
    <property type="molecule type" value="Genomic_DNA"/>
</dbReference>
<feature type="domain" description="Beta-ketoacyl synthase-like N-terminal" evidence="1">
    <location>
        <begin position="52"/>
        <end position="170"/>
    </location>
</feature>
<dbReference type="InterPro" id="IPR016039">
    <property type="entry name" value="Thiolase-like"/>
</dbReference>
<dbReference type="AlphaFoldDB" id="A0A4P8YNW1"/>
<dbReference type="InterPro" id="IPR014030">
    <property type="entry name" value="Ketoacyl_synth_N"/>
</dbReference>
<accession>A0A4P8YNW1</accession>